<feature type="region of interest" description="Disordered" evidence="2">
    <location>
        <begin position="916"/>
        <end position="940"/>
    </location>
</feature>
<dbReference type="EMBL" id="JAGDYP010000008">
    <property type="protein sequence ID" value="MBO1884831.1"/>
    <property type="molecule type" value="Genomic_DNA"/>
</dbReference>
<protein>
    <submittedName>
        <fullName evidence="3">Uncharacterized protein</fullName>
    </submittedName>
</protein>
<proteinExistence type="predicted"/>
<comment type="caution">
    <text evidence="3">The sequence shown here is derived from an EMBL/GenBank/DDBJ whole genome shotgun (WGS) entry which is preliminary data.</text>
</comment>
<dbReference type="InterPro" id="IPR036977">
    <property type="entry name" value="DNA_primase_Znf_CHC2"/>
</dbReference>
<keyword evidence="4" id="KW-1185">Reference proteome</keyword>
<feature type="coiled-coil region" evidence="1">
    <location>
        <begin position="237"/>
        <end position="269"/>
    </location>
</feature>
<keyword evidence="1" id="KW-0175">Coiled coil</keyword>
<dbReference type="Gene3D" id="3.90.580.10">
    <property type="entry name" value="Zinc finger, CHC2-type domain"/>
    <property type="match status" value="1"/>
</dbReference>
<organism evidence="3 4">
    <name type="scientific">Capnocytophaga bilenii</name>
    <dbReference type="NCBI Taxonomy" id="2819369"/>
    <lineage>
        <taxon>Bacteria</taxon>
        <taxon>Pseudomonadati</taxon>
        <taxon>Bacteroidota</taxon>
        <taxon>Flavobacteriia</taxon>
        <taxon>Flavobacteriales</taxon>
        <taxon>Flavobacteriaceae</taxon>
        <taxon>Capnocytophaga</taxon>
    </lineage>
</organism>
<reference evidence="3 4" key="1">
    <citation type="submission" date="2021-03" db="EMBL/GenBank/DDBJ databases">
        <title>Isolation and description of Capnocytophaga bilenii sp. nov., a novel Capnocytophaga species, isolated from a gingivitis subject.</title>
        <authorList>
            <person name="Antezack A."/>
            <person name="Monnet-Corti V."/>
            <person name="La Scola B."/>
        </authorList>
    </citation>
    <scope>NUCLEOTIDE SEQUENCE [LARGE SCALE GENOMIC DNA]</scope>
    <source>
        <strain evidence="3 4">Marseille-Q4570</strain>
    </source>
</reference>
<evidence type="ECO:0000313" key="4">
    <source>
        <dbReference type="Proteomes" id="UP000681610"/>
    </source>
</evidence>
<evidence type="ECO:0000313" key="3">
    <source>
        <dbReference type="EMBL" id="MBO1884831.1"/>
    </source>
</evidence>
<evidence type="ECO:0000256" key="1">
    <source>
        <dbReference type="SAM" id="Coils"/>
    </source>
</evidence>
<dbReference type="RefSeq" id="WP_208059245.1">
    <property type="nucleotide sequence ID" value="NZ_JAGDYP010000008.1"/>
</dbReference>
<dbReference type="Proteomes" id="UP000681610">
    <property type="component" value="Unassembled WGS sequence"/>
</dbReference>
<evidence type="ECO:0000256" key="2">
    <source>
        <dbReference type="SAM" id="MobiDB-lite"/>
    </source>
</evidence>
<gene>
    <name evidence="3" type="ORF">J4N46_10515</name>
</gene>
<name>A0ABS3PZR8_9FLAO</name>
<accession>A0ABS3PZR8</accession>
<sequence>MNDNLELIKQQLWEATNYGRDFFLDEFASQIANNRGRIKGFRVRPNDDNGSCHLYQRNSTSPYTFTDFGVSNEGLNAIDYLMQRDHCTVWEAIKKLCASYGVSLPEGKKIAPKTEFSSTPTEEVGTWSVQFADDLKNTKVIRRLFPFYTKELLEQYNFKEVISYTTIGISDKGKYKKTVQATPEFPIFGYDKGNYVKLYQPFADRKDIHNPKHHFVGNKTGKRIIYGWDRLQNLVDIEEINALNEELKNAKTKETRNQLTSQINTLKLDSVIIATGGTDGINIASLGYNVIWFNSETEVINAEEYNTLSMIAKRIYYVPDLDTTGVRQATYIADTFIDIRLVWLPQELKKNRKKDFADWIRSLHTAGENTVKNLFKQMLQQALNFRFWSLSDKGTVQFSPTKVIHFLNLQGYYTYTSSYTELKEDECDFVSLQNGCISKVISTNIKNFVLQWLDNKVFVETVRNRVFSSVAFQPSHLKMLPPYTNGTPHCGRNFQWYFFANKAVKIEANTIAEYNYTNALPVRYWQEQIINHPLNIQPPAFQTYTDEQGRLRLRNINTTSGYFKVLINSSRIYWEQDACPNTEEDLHPFQITSPNLTDEENYLQELHLLNKIYCVGYLLHQHKRSSEAYIVMGTDYKGGATARGSYGGTGKSFLVNGVRTMIKSKYIDGKTIGNDKFPFDKVDERTRLVFLDDMNFNQDFREFYNKVTGDFEANHKGGKILYIPFEKSPKMAATTNYVPDFEESSLVRRLLFYQNSDYYHAKTPKNNYQFTRKISDSFGGRDIMDSDCSEEEWNADYNFMLNCLQFFLACPNKVEAPLQALENRRAFINIGDNFMAFFNDYFSNTENLNNYISRPEFNRTALEEVGGKYPANQIYNKLSEYCTMKGWVLTKAPRKINGQSTVCFYVEAAPQATPIGASTTPHAPTPTAPTFDNLDDGIDF</sequence>